<dbReference type="InterPro" id="IPR016166">
    <property type="entry name" value="FAD-bd_PCMH"/>
</dbReference>
<dbReference type="GO" id="GO:0004458">
    <property type="term" value="F:D-lactate dehydrogenase (cytochrome) activity"/>
    <property type="evidence" value="ECO:0007669"/>
    <property type="project" value="TreeGrafter"/>
</dbReference>
<dbReference type="GO" id="GO:0008720">
    <property type="term" value="F:D-lactate dehydrogenase (NAD+) activity"/>
    <property type="evidence" value="ECO:0007669"/>
    <property type="project" value="TreeGrafter"/>
</dbReference>
<reference evidence="2 3" key="1">
    <citation type="journal article" date="2016" name="Nat. Commun.">
        <title>Thousands of microbial genomes shed light on interconnected biogeochemical processes in an aquifer system.</title>
        <authorList>
            <person name="Anantharaman K."/>
            <person name="Brown C.T."/>
            <person name="Hug L.A."/>
            <person name="Sharon I."/>
            <person name="Castelle C.J."/>
            <person name="Probst A.J."/>
            <person name="Thomas B.C."/>
            <person name="Singh A."/>
            <person name="Wilkins M.J."/>
            <person name="Karaoz U."/>
            <person name="Brodie E.L."/>
            <person name="Williams K.H."/>
            <person name="Hubbard S.S."/>
            <person name="Banfield J.F."/>
        </authorList>
    </citation>
    <scope>NUCLEOTIDE SEQUENCE [LARGE SCALE GENOMIC DNA]</scope>
</reference>
<evidence type="ECO:0000313" key="2">
    <source>
        <dbReference type="EMBL" id="OGG58882.1"/>
    </source>
</evidence>
<dbReference type="InterPro" id="IPR036318">
    <property type="entry name" value="FAD-bd_PCMH-like_sf"/>
</dbReference>
<dbReference type="SUPFAM" id="SSF56176">
    <property type="entry name" value="FAD-binding/transporter-associated domain-like"/>
    <property type="match status" value="1"/>
</dbReference>
<accession>A0A1F6DCZ7</accession>
<dbReference type="EMBL" id="MFLA01000026">
    <property type="protein sequence ID" value="OGG58882.1"/>
    <property type="molecule type" value="Genomic_DNA"/>
</dbReference>
<evidence type="ECO:0000259" key="1">
    <source>
        <dbReference type="PROSITE" id="PS51387"/>
    </source>
</evidence>
<dbReference type="GO" id="GO:1903457">
    <property type="term" value="P:lactate catabolic process"/>
    <property type="evidence" value="ECO:0007669"/>
    <property type="project" value="TreeGrafter"/>
</dbReference>
<name>A0A1F6DCZ7_9BACT</name>
<dbReference type="InterPro" id="IPR006094">
    <property type="entry name" value="Oxid_FAD_bind_N"/>
</dbReference>
<proteinExistence type="predicted"/>
<protein>
    <recommendedName>
        <fullName evidence="1">FAD-binding PCMH-type domain-containing protein</fullName>
    </recommendedName>
</protein>
<dbReference type="Pfam" id="PF01565">
    <property type="entry name" value="FAD_binding_4"/>
    <property type="match status" value="1"/>
</dbReference>
<organism evidence="2 3">
    <name type="scientific">Candidatus Kaiserbacteria bacterium RIFCSPHIGHO2_01_FULL_56_24</name>
    <dbReference type="NCBI Taxonomy" id="1798487"/>
    <lineage>
        <taxon>Bacteria</taxon>
        <taxon>Candidatus Kaiseribacteriota</taxon>
    </lineage>
</organism>
<dbReference type="GO" id="GO:0071949">
    <property type="term" value="F:FAD binding"/>
    <property type="evidence" value="ECO:0007669"/>
    <property type="project" value="InterPro"/>
</dbReference>
<dbReference type="PANTHER" id="PTHR11748">
    <property type="entry name" value="D-LACTATE DEHYDROGENASE"/>
    <property type="match status" value="1"/>
</dbReference>
<dbReference type="Gene3D" id="3.30.465.10">
    <property type="match status" value="1"/>
</dbReference>
<dbReference type="PROSITE" id="PS51387">
    <property type="entry name" value="FAD_PCMH"/>
    <property type="match status" value="1"/>
</dbReference>
<dbReference type="Proteomes" id="UP000176377">
    <property type="component" value="Unassembled WGS sequence"/>
</dbReference>
<gene>
    <name evidence="2" type="ORF">A2765_00690</name>
</gene>
<dbReference type="PANTHER" id="PTHR11748:SF118">
    <property type="entry name" value="ALKYLDIHYDROXYACETONEPHOSPHATE SYNTHASE (PRECURSOR)"/>
    <property type="match status" value="1"/>
</dbReference>
<sequence length="442" mass="50373">MQTAKRLFFSLDRQTECVADYIEPDRYSFLEQLPENERYIPRGAGLSYVAASFGSKSISLGLSKFNRILAFEPSGEEPTIVVEAGISLHKLHLFLCPQGLRVPVEPGHPQISIGGCIAFNVFGKNQFREGFFESCVEEIELFHPQKGLLTCSRNENTTLFELTIGGMGLTGVIVKAKLRLKRIPSPWLNVQKIPFTDLHHMFQVMKNESQTADSLHSFNDFTSFGKGLGRGFVYAAAFSEEDTAPELLMTFKSLERKPTRRFALFNRLTIPAFNAAYRTLNTRLKPYERMPFYRFNYPIAEMSFYFDWYGRKGFVERQMLVPEAKLDPYIEKFEALLRKYRPQIVFGSCKFFSGKQCHLRFAGTGIVISMEVMPNAANQGFHDALDELNVHMGAIDNIAKDSRVTKDLIASEYPEYGKFRDLLAEYDPHRQLASALSDKLCL</sequence>
<dbReference type="AlphaFoldDB" id="A0A1F6DCZ7"/>
<dbReference type="InterPro" id="IPR016169">
    <property type="entry name" value="FAD-bd_PCMH_sub2"/>
</dbReference>
<feature type="domain" description="FAD-binding PCMH-type" evidence="1">
    <location>
        <begin position="14"/>
        <end position="183"/>
    </location>
</feature>
<comment type="caution">
    <text evidence="2">The sequence shown here is derived from an EMBL/GenBank/DDBJ whole genome shotgun (WGS) entry which is preliminary data.</text>
</comment>
<evidence type="ECO:0000313" key="3">
    <source>
        <dbReference type="Proteomes" id="UP000176377"/>
    </source>
</evidence>